<dbReference type="SUPFAM" id="SSF53098">
    <property type="entry name" value="Ribonuclease H-like"/>
    <property type="match status" value="1"/>
</dbReference>
<dbReference type="VEuPathDB" id="ToxoDB:EBH_0006870"/>
<evidence type="ECO:0000259" key="1">
    <source>
        <dbReference type="PROSITE" id="PS50994"/>
    </source>
</evidence>
<protein>
    <recommendedName>
        <fullName evidence="1">Integrase catalytic domain-containing protein</fullName>
    </recommendedName>
</protein>
<dbReference type="PANTHER" id="PTHR37984">
    <property type="entry name" value="PROTEIN CBG26694"/>
    <property type="match status" value="1"/>
</dbReference>
<dbReference type="InterPro" id="IPR012337">
    <property type="entry name" value="RNaseH-like_sf"/>
</dbReference>
<dbReference type="InterPro" id="IPR036397">
    <property type="entry name" value="RNaseH_sf"/>
</dbReference>
<dbReference type="GO" id="GO:0015074">
    <property type="term" value="P:DNA integration"/>
    <property type="evidence" value="ECO:0007669"/>
    <property type="project" value="InterPro"/>
</dbReference>
<proteinExistence type="predicted"/>
<dbReference type="PANTHER" id="PTHR37984:SF5">
    <property type="entry name" value="PROTEIN NYNRIN-LIKE"/>
    <property type="match status" value="1"/>
</dbReference>
<dbReference type="InterPro" id="IPR001584">
    <property type="entry name" value="Integrase_cat-core"/>
</dbReference>
<dbReference type="Proteomes" id="UP000030750">
    <property type="component" value="Unassembled WGS sequence"/>
</dbReference>
<dbReference type="AlphaFoldDB" id="U6LVJ3"/>
<dbReference type="EMBL" id="HG713294">
    <property type="protein sequence ID" value="CDJ53288.1"/>
    <property type="molecule type" value="Genomic_DNA"/>
</dbReference>
<organism evidence="2 3">
    <name type="scientific">Eimeria brunetti</name>
    <dbReference type="NCBI Taxonomy" id="51314"/>
    <lineage>
        <taxon>Eukaryota</taxon>
        <taxon>Sar</taxon>
        <taxon>Alveolata</taxon>
        <taxon>Apicomplexa</taxon>
        <taxon>Conoidasida</taxon>
        <taxon>Coccidia</taxon>
        <taxon>Eucoccidiorida</taxon>
        <taxon>Eimeriorina</taxon>
        <taxon>Eimeriidae</taxon>
        <taxon>Eimeria</taxon>
    </lineage>
</organism>
<name>U6LVJ3_9EIME</name>
<evidence type="ECO:0000313" key="2">
    <source>
        <dbReference type="EMBL" id="CDJ53288.1"/>
    </source>
</evidence>
<dbReference type="OrthoDB" id="346089at2759"/>
<reference evidence="2" key="1">
    <citation type="submission" date="2013-10" db="EMBL/GenBank/DDBJ databases">
        <title>Genomic analysis of the causative agents of coccidiosis in chickens.</title>
        <authorList>
            <person name="Reid A.J."/>
            <person name="Blake D."/>
            <person name="Billington K."/>
            <person name="Browne H."/>
            <person name="Dunn M."/>
            <person name="Hung S."/>
            <person name="Kawahara F."/>
            <person name="Miranda-Saavedra D."/>
            <person name="Mourier T."/>
            <person name="Nagra H."/>
            <person name="Otto T.D."/>
            <person name="Rawlings N."/>
            <person name="Sanchez A."/>
            <person name="Sanders M."/>
            <person name="Subramaniam C."/>
            <person name="Tay Y."/>
            <person name="Dear P."/>
            <person name="Doerig C."/>
            <person name="Gruber A."/>
            <person name="Parkinson J."/>
            <person name="Shirley M."/>
            <person name="Wan K.L."/>
            <person name="Berriman M."/>
            <person name="Tomley F."/>
            <person name="Pain A."/>
        </authorList>
    </citation>
    <scope>NUCLEOTIDE SEQUENCE [LARGE SCALE GENOMIC DNA]</scope>
    <source>
        <strain evidence="2">Houghton</strain>
    </source>
</reference>
<gene>
    <name evidence="2" type="ORF">EBH_0006870</name>
</gene>
<dbReference type="PROSITE" id="PS50994">
    <property type="entry name" value="INTEGRASE"/>
    <property type="match status" value="1"/>
</dbReference>
<accession>U6LVJ3</accession>
<dbReference type="InterPro" id="IPR050951">
    <property type="entry name" value="Retrovirus_Pol_polyprotein"/>
</dbReference>
<reference evidence="2" key="2">
    <citation type="submission" date="2013-10" db="EMBL/GenBank/DDBJ databases">
        <authorList>
            <person name="Aslett M."/>
        </authorList>
    </citation>
    <scope>NUCLEOTIDE SEQUENCE [LARGE SCALE GENOMIC DNA]</scope>
    <source>
        <strain evidence="2">Houghton</strain>
    </source>
</reference>
<sequence length="275" mass="31632">MAHFIPAKKSHSAADTLELLAECVIRYHGFPDVLVSDRDPRFQSEVWSQLFSRFNITRAMSSSYHPQTDGQTERVNRTLEQMLCTYVQADEREWEGLLPALELAYNTTSHSSTELSPFEIMIGENPLTAADLDIVGALAPTLTPPMTILFRQLCDRAQSRILKAKWRQKYYADAHCRGVEYKVGDQVWLSSKRLPALNHFSKFEPKYRSPFTVTQRIGTVAYRLAFPPHMRDTMFFTSHNWSHITPAHRLWFRTKLPWVGHLPAARPATPRTNIS</sequence>
<dbReference type="GO" id="GO:0003676">
    <property type="term" value="F:nucleic acid binding"/>
    <property type="evidence" value="ECO:0007669"/>
    <property type="project" value="InterPro"/>
</dbReference>
<evidence type="ECO:0000313" key="3">
    <source>
        <dbReference type="Proteomes" id="UP000030750"/>
    </source>
</evidence>
<dbReference type="Pfam" id="PF24626">
    <property type="entry name" value="SH3_Tf2-1"/>
    <property type="match status" value="1"/>
</dbReference>
<keyword evidence="3" id="KW-1185">Reference proteome</keyword>
<dbReference type="Gene3D" id="3.30.420.10">
    <property type="entry name" value="Ribonuclease H-like superfamily/Ribonuclease H"/>
    <property type="match status" value="1"/>
</dbReference>
<dbReference type="InterPro" id="IPR056924">
    <property type="entry name" value="SH3_Tf2-1"/>
</dbReference>
<feature type="domain" description="Integrase catalytic" evidence="1">
    <location>
        <begin position="1"/>
        <end position="125"/>
    </location>
</feature>